<reference evidence="3" key="2">
    <citation type="journal article" date="2021" name="PeerJ">
        <title>Extensive microbial diversity within the chicken gut microbiome revealed by metagenomics and culture.</title>
        <authorList>
            <person name="Gilroy R."/>
            <person name="Ravi A."/>
            <person name="Getino M."/>
            <person name="Pursley I."/>
            <person name="Horton D.L."/>
            <person name="Alikhan N.F."/>
            <person name="Baker D."/>
            <person name="Gharbi K."/>
            <person name="Hall N."/>
            <person name="Watson M."/>
            <person name="Adriaenssens E.M."/>
            <person name="Foster-Nyarko E."/>
            <person name="Jarju S."/>
            <person name="Secka A."/>
            <person name="Antonio M."/>
            <person name="Oren A."/>
            <person name="Chaudhuri R.R."/>
            <person name="La Ragione R."/>
            <person name="Hildebrand F."/>
            <person name="Pallen M.J."/>
        </authorList>
    </citation>
    <scope>NUCLEOTIDE SEQUENCE</scope>
    <source>
        <strain evidence="3">CHK154-7741</strain>
    </source>
</reference>
<feature type="domain" description="Probable zinc-binding" evidence="1">
    <location>
        <begin position="6"/>
        <end position="49"/>
    </location>
</feature>
<dbReference type="Pfam" id="PF13451">
    <property type="entry name" value="zf_Tbcl"/>
    <property type="match status" value="1"/>
</dbReference>
<evidence type="ECO:0000259" key="1">
    <source>
        <dbReference type="Pfam" id="PF13451"/>
    </source>
</evidence>
<comment type="caution">
    <text evidence="3">The sequence shown here is derived from an EMBL/GenBank/DDBJ whole genome shotgun (WGS) entry which is preliminary data.</text>
</comment>
<dbReference type="EMBL" id="DVOD01000032">
    <property type="protein sequence ID" value="HIU92383.1"/>
    <property type="molecule type" value="Genomic_DNA"/>
</dbReference>
<accession>A0A9D1MZH6</accession>
<name>A0A9D1MZH6_9CLOT</name>
<dbReference type="NCBIfam" id="TIGR04272">
    <property type="entry name" value="cxxc_cxxc_Mbark"/>
    <property type="match status" value="1"/>
</dbReference>
<dbReference type="Pfam" id="PF23477">
    <property type="entry name" value="zf_Tbcl_2"/>
    <property type="match status" value="1"/>
</dbReference>
<reference evidence="3" key="1">
    <citation type="submission" date="2020-10" db="EMBL/GenBank/DDBJ databases">
        <authorList>
            <person name="Gilroy R."/>
        </authorList>
    </citation>
    <scope>NUCLEOTIDE SEQUENCE</scope>
    <source>
        <strain evidence="3">CHK154-7741</strain>
    </source>
</reference>
<gene>
    <name evidence="3" type="ORF">IAD26_04530</name>
</gene>
<dbReference type="AlphaFoldDB" id="A0A9D1MZH6"/>
<sequence>MSYENKQITCADCGAEFTFSADDQEYYASKGYSEPKRCPDCRAAKKAQRGGGHGHGSRGGYGSRPQYSVTCSACGAQTTVPFEPKGDRPVYCSDCYRNMQH</sequence>
<dbReference type="InterPro" id="IPR025306">
    <property type="entry name" value="Zn-bnd_dom_prob"/>
</dbReference>
<evidence type="ECO:0000259" key="2">
    <source>
        <dbReference type="Pfam" id="PF23477"/>
    </source>
</evidence>
<dbReference type="InterPro" id="IPR026363">
    <property type="entry name" value="CxxC-x17-CxxC_dom"/>
</dbReference>
<feature type="domain" description="CxxC-x17-CxxC" evidence="2">
    <location>
        <begin position="64"/>
        <end position="99"/>
    </location>
</feature>
<evidence type="ECO:0000313" key="3">
    <source>
        <dbReference type="EMBL" id="HIU92383.1"/>
    </source>
</evidence>
<proteinExistence type="predicted"/>
<protein>
    <submittedName>
        <fullName evidence="3">Zinc-ribbon domain containing protein</fullName>
    </submittedName>
</protein>
<dbReference type="Proteomes" id="UP000886748">
    <property type="component" value="Unassembled WGS sequence"/>
</dbReference>
<evidence type="ECO:0000313" key="4">
    <source>
        <dbReference type="Proteomes" id="UP000886748"/>
    </source>
</evidence>
<organism evidence="3 4">
    <name type="scientific">Candidatus Limenecus avicola</name>
    <dbReference type="NCBI Taxonomy" id="2840847"/>
    <lineage>
        <taxon>Bacteria</taxon>
        <taxon>Bacillati</taxon>
        <taxon>Bacillota</taxon>
        <taxon>Clostridia</taxon>
        <taxon>Eubacteriales</taxon>
        <taxon>Clostridiaceae</taxon>
        <taxon>Clostridiaceae incertae sedis</taxon>
        <taxon>Candidatus Limenecus</taxon>
    </lineage>
</organism>